<comment type="similarity">
    <text evidence="1">Belongs to the adenylate kinase family.</text>
</comment>
<evidence type="ECO:0000256" key="3">
    <source>
        <dbReference type="ARBA" id="ARBA00022679"/>
    </source>
</evidence>
<dbReference type="PANTHER" id="PTHR23359">
    <property type="entry name" value="NUCLEOTIDE KINASE"/>
    <property type="match status" value="1"/>
</dbReference>
<evidence type="ECO:0000256" key="6">
    <source>
        <dbReference type="SAM" id="MobiDB-lite"/>
    </source>
</evidence>
<dbReference type="CDD" id="cd01428">
    <property type="entry name" value="ADK"/>
    <property type="match status" value="1"/>
</dbReference>
<keyword evidence="3" id="KW-0808">Transferase</keyword>
<proteinExistence type="inferred from homology"/>
<dbReference type="EC" id="2.7.4.3" evidence="2"/>
<keyword evidence="4" id="KW-0547">Nucleotide-binding</keyword>
<evidence type="ECO:0000313" key="7">
    <source>
        <dbReference type="EMBL" id="GFH26471.1"/>
    </source>
</evidence>
<organism evidence="7 8">
    <name type="scientific">Haematococcus lacustris</name>
    <name type="common">Green alga</name>
    <name type="synonym">Haematococcus pluvialis</name>
    <dbReference type="NCBI Taxonomy" id="44745"/>
    <lineage>
        <taxon>Eukaryota</taxon>
        <taxon>Viridiplantae</taxon>
        <taxon>Chlorophyta</taxon>
        <taxon>core chlorophytes</taxon>
        <taxon>Chlorophyceae</taxon>
        <taxon>CS clade</taxon>
        <taxon>Chlamydomonadales</taxon>
        <taxon>Haematococcaceae</taxon>
        <taxon>Haematococcus</taxon>
    </lineage>
</organism>
<sequence>MPGWQCWHEGGGVALVNVTLPIAHLPSSSIRAGDMLRAAVAAKSALGLEVGSLSPLAQPLPPMAQLLPMPGVSGELQAKKAMDSGGLVSDDIVIGLIAEATKTPECSRGFILDGFPRTAQKLDEMLASRGQSIDKVLNFQVPDSVLASLRKPVSPTTGSCSPHIPHTPLLWRVPAGQPTDPS</sequence>
<feature type="region of interest" description="Disordered" evidence="6">
    <location>
        <begin position="155"/>
        <end position="182"/>
    </location>
</feature>
<dbReference type="GO" id="GO:0005524">
    <property type="term" value="F:ATP binding"/>
    <property type="evidence" value="ECO:0007669"/>
    <property type="project" value="InterPro"/>
</dbReference>
<dbReference type="EMBL" id="BLLF01003140">
    <property type="protein sequence ID" value="GFH26471.1"/>
    <property type="molecule type" value="Genomic_DNA"/>
</dbReference>
<keyword evidence="5" id="KW-0418">Kinase</keyword>
<comment type="caution">
    <text evidence="7">The sequence shown here is derived from an EMBL/GenBank/DDBJ whole genome shotgun (WGS) entry which is preliminary data.</text>
</comment>
<reference evidence="7 8" key="1">
    <citation type="submission" date="2020-02" db="EMBL/GenBank/DDBJ databases">
        <title>Draft genome sequence of Haematococcus lacustris strain NIES-144.</title>
        <authorList>
            <person name="Morimoto D."/>
            <person name="Nakagawa S."/>
            <person name="Yoshida T."/>
            <person name="Sawayama S."/>
        </authorList>
    </citation>
    <scope>NUCLEOTIDE SEQUENCE [LARGE SCALE GENOMIC DNA]</scope>
    <source>
        <strain evidence="7 8">NIES-144</strain>
    </source>
</reference>
<dbReference type="GO" id="GO:0004017">
    <property type="term" value="F:AMP kinase activity"/>
    <property type="evidence" value="ECO:0007669"/>
    <property type="project" value="UniProtKB-EC"/>
</dbReference>
<dbReference type="Pfam" id="PF00406">
    <property type="entry name" value="ADK"/>
    <property type="match status" value="1"/>
</dbReference>
<evidence type="ECO:0000256" key="2">
    <source>
        <dbReference type="ARBA" id="ARBA00012955"/>
    </source>
</evidence>
<accession>A0A699ZVH6</accession>
<gene>
    <name evidence="7" type="ORF">HaLaN_24627</name>
</gene>
<dbReference type="SUPFAM" id="SSF52540">
    <property type="entry name" value="P-loop containing nucleoside triphosphate hydrolases"/>
    <property type="match status" value="1"/>
</dbReference>
<dbReference type="Gene3D" id="3.40.50.300">
    <property type="entry name" value="P-loop containing nucleotide triphosphate hydrolases"/>
    <property type="match status" value="1"/>
</dbReference>
<dbReference type="InterPro" id="IPR000850">
    <property type="entry name" value="Adenylat/UMP-CMP_kin"/>
</dbReference>
<evidence type="ECO:0000313" key="8">
    <source>
        <dbReference type="Proteomes" id="UP000485058"/>
    </source>
</evidence>
<evidence type="ECO:0000256" key="5">
    <source>
        <dbReference type="ARBA" id="ARBA00022777"/>
    </source>
</evidence>
<name>A0A699ZVH6_HAELA</name>
<evidence type="ECO:0000256" key="4">
    <source>
        <dbReference type="ARBA" id="ARBA00022741"/>
    </source>
</evidence>
<dbReference type="AlphaFoldDB" id="A0A699ZVH6"/>
<evidence type="ECO:0000256" key="1">
    <source>
        <dbReference type="ARBA" id="ARBA00007220"/>
    </source>
</evidence>
<protein>
    <recommendedName>
        <fullName evidence="2">adenylate kinase</fullName>
        <ecNumber evidence="2">2.7.4.3</ecNumber>
    </recommendedName>
</protein>
<keyword evidence="8" id="KW-1185">Reference proteome</keyword>
<dbReference type="InterPro" id="IPR027417">
    <property type="entry name" value="P-loop_NTPase"/>
</dbReference>
<dbReference type="Proteomes" id="UP000485058">
    <property type="component" value="Unassembled WGS sequence"/>
</dbReference>